<feature type="region of interest" description="Disordered" evidence="1">
    <location>
        <begin position="1"/>
        <end position="20"/>
    </location>
</feature>
<name>A0ABN2I219_9ACTN</name>
<evidence type="ECO:0000256" key="1">
    <source>
        <dbReference type="SAM" id="MobiDB-lite"/>
    </source>
</evidence>
<dbReference type="PANTHER" id="PTHR30283">
    <property type="entry name" value="PEROXIDE STRESS RESPONSE PROTEIN YAAA"/>
    <property type="match status" value="1"/>
</dbReference>
<dbReference type="PANTHER" id="PTHR30283:SF4">
    <property type="entry name" value="PEROXIDE STRESS RESISTANCE PROTEIN YAAA"/>
    <property type="match status" value="1"/>
</dbReference>
<evidence type="ECO:0000313" key="2">
    <source>
        <dbReference type="EMBL" id="GAA1697278.1"/>
    </source>
</evidence>
<dbReference type="Proteomes" id="UP001500383">
    <property type="component" value="Unassembled WGS sequence"/>
</dbReference>
<dbReference type="InterPro" id="IPR005583">
    <property type="entry name" value="YaaA"/>
</dbReference>
<proteinExistence type="predicted"/>
<feature type="compositionally biased region" description="Basic residues" evidence="1">
    <location>
        <begin position="1"/>
        <end position="13"/>
    </location>
</feature>
<keyword evidence="3" id="KW-1185">Reference proteome</keyword>
<reference evidence="2 3" key="1">
    <citation type="journal article" date="2019" name="Int. J. Syst. Evol. Microbiol.">
        <title>The Global Catalogue of Microorganisms (GCM) 10K type strain sequencing project: providing services to taxonomists for standard genome sequencing and annotation.</title>
        <authorList>
            <consortium name="The Broad Institute Genomics Platform"/>
            <consortium name="The Broad Institute Genome Sequencing Center for Infectious Disease"/>
            <person name="Wu L."/>
            <person name="Ma J."/>
        </authorList>
    </citation>
    <scope>NUCLEOTIDE SEQUENCE [LARGE SCALE GENOMIC DNA]</scope>
    <source>
        <strain evidence="2 3">JCM 16002</strain>
    </source>
</reference>
<sequence>MITVVKRSRPGTRHRSDGSLSRVRILLSPSETKSVGGSGGPLDLAALSLPALSDTRETVAGALVSMCVDDPEGARRALGLSDALADEVTHDARLWTSPTAPALSRYTGVLYDALDQASFTRATRARAESRLWIGSALFGLIAADDPIPHYRLSAGTRLPGLGTLRAVWKPSLTDATSGWADDLVVDLRSGGYHQLGPVPGAVTVDVVTEYPDGTRKVVSHFSKHHKGLLARTLATSRAEMADVQALLRVARRAGHTLEHSSPSTLTMVTGP</sequence>
<organism evidence="2 3">
    <name type="scientific">Dietzia cercidiphylli</name>
    <dbReference type="NCBI Taxonomy" id="498199"/>
    <lineage>
        <taxon>Bacteria</taxon>
        <taxon>Bacillati</taxon>
        <taxon>Actinomycetota</taxon>
        <taxon>Actinomycetes</taxon>
        <taxon>Mycobacteriales</taxon>
        <taxon>Dietziaceae</taxon>
        <taxon>Dietzia</taxon>
    </lineage>
</organism>
<accession>A0ABN2I219</accession>
<protein>
    <submittedName>
        <fullName evidence="2">Peroxide stress protein YaaA</fullName>
    </submittedName>
</protein>
<comment type="caution">
    <text evidence="2">The sequence shown here is derived from an EMBL/GenBank/DDBJ whole genome shotgun (WGS) entry which is preliminary data.</text>
</comment>
<evidence type="ECO:0000313" key="3">
    <source>
        <dbReference type="Proteomes" id="UP001500383"/>
    </source>
</evidence>
<dbReference type="Pfam" id="PF03883">
    <property type="entry name" value="H2O2_YaaD"/>
    <property type="match status" value="1"/>
</dbReference>
<dbReference type="EMBL" id="BAAAQG010000002">
    <property type="protein sequence ID" value="GAA1697278.1"/>
    <property type="molecule type" value="Genomic_DNA"/>
</dbReference>
<gene>
    <name evidence="2" type="primary">yaaA</name>
    <name evidence="2" type="ORF">GCM10009831_01620</name>
</gene>